<evidence type="ECO:0000313" key="2">
    <source>
        <dbReference type="EMBL" id="QDS72214.1"/>
    </source>
</evidence>
<dbReference type="Pfam" id="PF01177">
    <property type="entry name" value="Asp_Glu_race"/>
    <property type="match status" value="1"/>
</dbReference>
<dbReference type="InterPro" id="IPR015942">
    <property type="entry name" value="Asp/Glu/hydantoin_racemase"/>
</dbReference>
<reference evidence="2 3" key="1">
    <citation type="submission" date="2019-07" db="EMBL/GenBank/DDBJ databases">
        <title>Finished genome of Venturia effusa.</title>
        <authorList>
            <person name="Young C.A."/>
            <person name="Cox M.P."/>
            <person name="Ganley A.R.D."/>
            <person name="David W.J."/>
        </authorList>
    </citation>
    <scope>NUCLEOTIDE SEQUENCE [LARGE SCALE GENOMIC DNA]</scope>
    <source>
        <strain evidence="3">albino</strain>
    </source>
</reference>
<dbReference type="PANTHER" id="PTHR28047">
    <property type="entry name" value="PROTEIN DCG1"/>
    <property type="match status" value="1"/>
</dbReference>
<name>A0A517L9A1_9PEZI</name>
<accession>A0A517L9A1</accession>
<dbReference type="Gene3D" id="3.40.50.12500">
    <property type="match status" value="1"/>
</dbReference>
<sequence length="253" mass="27361">MIASTPFRILVINPNTSTAITETFKPLLSKLSLPNTSLSYWTCPTGPPIIKTLAHMYESASHCIPLLLDIVDDYDGFLAACYADHPLVRLLQSYVADKPVVGIFDASISAALTLVSTQTKFGILTTGQPFETLLTEGVKHLLQSEGGTRADDWRHFGGVAASGVSLDDTRFEAKAKVMEATYKLVQNGTINVICIGGVILSGMEGWVHEACEAALGPEKGRQVKVIDQLLAGIWTLDAKLRHRQVKSYASTLA</sequence>
<keyword evidence="3" id="KW-1185">Reference proteome</keyword>
<dbReference type="Proteomes" id="UP000316270">
    <property type="component" value="Chromosome 7"/>
</dbReference>
<gene>
    <name evidence="2" type="ORF">FKW77_005372</name>
</gene>
<organism evidence="2 3">
    <name type="scientific">Venturia effusa</name>
    <dbReference type="NCBI Taxonomy" id="50376"/>
    <lineage>
        <taxon>Eukaryota</taxon>
        <taxon>Fungi</taxon>
        <taxon>Dikarya</taxon>
        <taxon>Ascomycota</taxon>
        <taxon>Pezizomycotina</taxon>
        <taxon>Dothideomycetes</taxon>
        <taxon>Pleosporomycetidae</taxon>
        <taxon>Venturiales</taxon>
        <taxon>Venturiaceae</taxon>
        <taxon>Venturia</taxon>
    </lineage>
</organism>
<dbReference type="OrthoDB" id="412018at2759"/>
<protein>
    <recommendedName>
        <fullName evidence="4">Asp/Glu/hydantoin racemase</fullName>
    </recommendedName>
</protein>
<dbReference type="InterPro" id="IPR052186">
    <property type="entry name" value="Hydantoin_racemase-like"/>
</dbReference>
<evidence type="ECO:0000256" key="1">
    <source>
        <dbReference type="ARBA" id="ARBA00038414"/>
    </source>
</evidence>
<dbReference type="PANTHER" id="PTHR28047:SF5">
    <property type="entry name" value="PROTEIN DCG1"/>
    <property type="match status" value="1"/>
</dbReference>
<proteinExistence type="inferred from homology"/>
<evidence type="ECO:0000313" key="3">
    <source>
        <dbReference type="Proteomes" id="UP000316270"/>
    </source>
</evidence>
<dbReference type="AlphaFoldDB" id="A0A517L9A1"/>
<dbReference type="EMBL" id="CP042191">
    <property type="protein sequence ID" value="QDS72214.1"/>
    <property type="molecule type" value="Genomic_DNA"/>
</dbReference>
<dbReference type="GO" id="GO:0047661">
    <property type="term" value="F:amino-acid racemase activity"/>
    <property type="evidence" value="ECO:0007669"/>
    <property type="project" value="InterPro"/>
</dbReference>
<comment type="similarity">
    <text evidence="1">Belongs to the HyuE racemase family.</text>
</comment>
<evidence type="ECO:0008006" key="4">
    <source>
        <dbReference type="Google" id="ProtNLM"/>
    </source>
</evidence>
<dbReference type="STRING" id="50376.A0A517L9A1"/>
<dbReference type="InterPro" id="IPR053714">
    <property type="entry name" value="Iso_Racemase_Enz_sf"/>
</dbReference>